<evidence type="ECO:0000256" key="1">
    <source>
        <dbReference type="ARBA" id="ARBA00004141"/>
    </source>
</evidence>
<dbReference type="PANTHER" id="PTHR23511">
    <property type="entry name" value="SYNAPTIC VESICLE GLYCOPROTEIN 2"/>
    <property type="match status" value="1"/>
</dbReference>
<feature type="domain" description="Major facilitator superfamily (MFS) profile" evidence="8">
    <location>
        <begin position="26"/>
        <end position="467"/>
    </location>
</feature>
<dbReference type="Pfam" id="PF00083">
    <property type="entry name" value="Sugar_tr"/>
    <property type="match status" value="1"/>
</dbReference>
<feature type="transmembrane region" description="Helical" evidence="7">
    <location>
        <begin position="151"/>
        <end position="176"/>
    </location>
</feature>
<feature type="transmembrane region" description="Helical" evidence="7">
    <location>
        <begin position="413"/>
        <end position="435"/>
    </location>
</feature>
<feature type="transmembrane region" description="Helical" evidence="7">
    <location>
        <begin position="349"/>
        <end position="368"/>
    </location>
</feature>
<dbReference type="InterPro" id="IPR020846">
    <property type="entry name" value="MFS_dom"/>
</dbReference>
<feature type="transmembrane region" description="Helical" evidence="7">
    <location>
        <begin position="317"/>
        <end position="337"/>
    </location>
</feature>
<reference evidence="9 10" key="1">
    <citation type="submission" date="2024-06" db="EMBL/GenBank/DDBJ databases">
        <title>Sorghum-associated microbial communities from plants grown in Nebraska, USA.</title>
        <authorList>
            <person name="Schachtman D."/>
        </authorList>
    </citation>
    <scope>NUCLEOTIDE SEQUENCE [LARGE SCALE GENOMIC DNA]</scope>
    <source>
        <strain evidence="9 10">3207</strain>
    </source>
</reference>
<dbReference type="PROSITE" id="PS00217">
    <property type="entry name" value="SUGAR_TRANSPORT_2"/>
    <property type="match status" value="1"/>
</dbReference>
<dbReference type="Proteomes" id="UP001549321">
    <property type="component" value="Unassembled WGS sequence"/>
</dbReference>
<evidence type="ECO:0000256" key="7">
    <source>
        <dbReference type="SAM" id="Phobius"/>
    </source>
</evidence>
<keyword evidence="6 7" id="KW-0472">Membrane</keyword>
<comment type="caution">
    <text evidence="9">The sequence shown here is derived from an EMBL/GenBank/DDBJ whole genome shotgun (WGS) entry which is preliminary data.</text>
</comment>
<feature type="transmembrane region" description="Helical" evidence="7">
    <location>
        <begin position="182"/>
        <end position="203"/>
    </location>
</feature>
<dbReference type="Gene3D" id="1.20.1250.20">
    <property type="entry name" value="MFS general substrate transporter like domains"/>
    <property type="match status" value="2"/>
</dbReference>
<dbReference type="EMBL" id="JBEPSM010000001">
    <property type="protein sequence ID" value="MET4633723.1"/>
    <property type="molecule type" value="Genomic_DNA"/>
</dbReference>
<feature type="transmembrane region" description="Helical" evidence="7">
    <location>
        <begin position="63"/>
        <end position="80"/>
    </location>
</feature>
<evidence type="ECO:0000313" key="9">
    <source>
        <dbReference type="EMBL" id="MET4633723.1"/>
    </source>
</evidence>
<keyword evidence="4 7" id="KW-0812">Transmembrane</keyword>
<evidence type="ECO:0000313" key="10">
    <source>
        <dbReference type="Proteomes" id="UP001549321"/>
    </source>
</evidence>
<sequence>MLQTPEQRAMLAVLDHAPMGFAQRWYWLLSTGGTTLGGFSVFTLGVALPLLMQTFVIDATMQGLLGAALLFGAVPGSLLGGPLADRFGRKPLMILDMAMITLGALICVFAGSPDMLLVGLFIFGVGVGIDYPVGSAYVAEWMPIQSRSRMMVATIAFQAVGFVLAAALTGSVLWWVESASAWRGFMLALAGLPLLYLVLRLPLKESPRWLMGKGRNLEAARAIGAVVVTDKAKLEALGQAAAANVHLVARDAEAVKAQGMAALFGRSYRRRTALACVPWFLMDIASYGIGLFTPLLLADLHFGKAARGPVASDFSDIGGSSLIDLFLLIGFLIAFWVVPRYGHIRPQVLGFLGMAVGMVALVAVLWSSGTAGPGAMAVFLGFVLFNLAMNIGPHSTTFALPAELFPTQLRGAGSGFASAAAKVGAALGAFLLPIIRAEYGLEAVLLLVAVVSLAGALVTAWLVEELGGAASLEDRHGDAIASKPTDPKPAVRSA</sequence>
<keyword evidence="5 7" id="KW-1133">Transmembrane helix</keyword>
<feature type="transmembrane region" description="Helical" evidence="7">
    <location>
        <begin position="117"/>
        <end position="139"/>
    </location>
</feature>
<evidence type="ECO:0000259" key="8">
    <source>
        <dbReference type="PROSITE" id="PS50850"/>
    </source>
</evidence>
<accession>A0ABV2QXG6</accession>
<dbReference type="InterPro" id="IPR036259">
    <property type="entry name" value="MFS_trans_sf"/>
</dbReference>
<dbReference type="SUPFAM" id="SSF103473">
    <property type="entry name" value="MFS general substrate transporter"/>
    <property type="match status" value="1"/>
</dbReference>
<dbReference type="PROSITE" id="PS50850">
    <property type="entry name" value="MFS"/>
    <property type="match status" value="1"/>
</dbReference>
<comment type="similarity">
    <text evidence="2">Belongs to the major facilitator superfamily. Sugar transporter (TC 2.A.1.1) family.</text>
</comment>
<evidence type="ECO:0000256" key="2">
    <source>
        <dbReference type="ARBA" id="ARBA00010992"/>
    </source>
</evidence>
<name>A0ABV2QXG6_9HYPH</name>
<keyword evidence="10" id="KW-1185">Reference proteome</keyword>
<keyword evidence="3" id="KW-0813">Transport</keyword>
<proteinExistence type="inferred from homology"/>
<dbReference type="PANTHER" id="PTHR23511:SF34">
    <property type="entry name" value="SYNAPTIC VESICLE GLYCOPROTEIN 2"/>
    <property type="match status" value="1"/>
</dbReference>
<evidence type="ECO:0000256" key="4">
    <source>
        <dbReference type="ARBA" id="ARBA00022692"/>
    </source>
</evidence>
<comment type="subcellular location">
    <subcellularLocation>
        <location evidence="1">Membrane</location>
        <topology evidence="1">Multi-pass membrane protein</topology>
    </subcellularLocation>
</comment>
<organism evidence="9 10">
    <name type="scientific">Kaistia defluvii</name>
    <dbReference type="NCBI Taxonomy" id="410841"/>
    <lineage>
        <taxon>Bacteria</taxon>
        <taxon>Pseudomonadati</taxon>
        <taxon>Pseudomonadota</taxon>
        <taxon>Alphaproteobacteria</taxon>
        <taxon>Hyphomicrobiales</taxon>
        <taxon>Kaistiaceae</taxon>
        <taxon>Kaistia</taxon>
    </lineage>
</organism>
<gene>
    <name evidence="9" type="ORF">ABIE08_001636</name>
</gene>
<protein>
    <submittedName>
        <fullName evidence="9">MFS transporter</fullName>
    </submittedName>
</protein>
<evidence type="ECO:0000256" key="5">
    <source>
        <dbReference type="ARBA" id="ARBA00022989"/>
    </source>
</evidence>
<dbReference type="RefSeq" id="WP_354550160.1">
    <property type="nucleotide sequence ID" value="NZ_JBEPSM010000001.1"/>
</dbReference>
<dbReference type="InterPro" id="IPR005829">
    <property type="entry name" value="Sugar_transporter_CS"/>
</dbReference>
<feature type="transmembrane region" description="Helical" evidence="7">
    <location>
        <begin position="92"/>
        <end position="111"/>
    </location>
</feature>
<feature type="transmembrane region" description="Helical" evidence="7">
    <location>
        <begin position="25"/>
        <end position="51"/>
    </location>
</feature>
<evidence type="ECO:0000256" key="3">
    <source>
        <dbReference type="ARBA" id="ARBA00022448"/>
    </source>
</evidence>
<dbReference type="InterPro" id="IPR005828">
    <property type="entry name" value="MFS_sugar_transport-like"/>
</dbReference>
<feature type="transmembrane region" description="Helical" evidence="7">
    <location>
        <begin position="441"/>
        <end position="463"/>
    </location>
</feature>
<evidence type="ECO:0000256" key="6">
    <source>
        <dbReference type="ARBA" id="ARBA00023136"/>
    </source>
</evidence>
<feature type="transmembrane region" description="Helical" evidence="7">
    <location>
        <begin position="273"/>
        <end position="297"/>
    </location>
</feature>